<dbReference type="AlphaFoldDB" id="A0A444YZQ2"/>
<dbReference type="InterPro" id="IPR036186">
    <property type="entry name" value="Serpin_sf"/>
</dbReference>
<proteinExistence type="inferred from homology"/>
<dbReference type="InterPro" id="IPR042185">
    <property type="entry name" value="Serpin_sf_2"/>
</dbReference>
<dbReference type="PANTHER" id="PTHR11461">
    <property type="entry name" value="SERINE PROTEASE INHIBITOR, SERPIN"/>
    <property type="match status" value="1"/>
</dbReference>
<dbReference type="EMBL" id="SDMP01000015">
    <property type="protein sequence ID" value="RYR07388.1"/>
    <property type="molecule type" value="Genomic_DNA"/>
</dbReference>
<dbReference type="PROSITE" id="PS00284">
    <property type="entry name" value="SERPIN"/>
    <property type="match status" value="2"/>
</dbReference>
<dbReference type="InterPro" id="IPR023795">
    <property type="entry name" value="Serpin_CS"/>
</dbReference>
<feature type="domain" description="Serpin" evidence="3">
    <location>
        <begin position="482"/>
        <end position="990"/>
    </location>
</feature>
<dbReference type="GO" id="GO:0005615">
    <property type="term" value="C:extracellular space"/>
    <property type="evidence" value="ECO:0007669"/>
    <property type="project" value="InterPro"/>
</dbReference>
<sequence>MMPRNTLNYAPYAAAAAAAITTNAAPVINPEFRLAYHVLLSKKTGGYKNVVFSPLCIKLLLSIAAAGSNGPVCDQLLSFLRSESINDLNSVAAQLLSSVLVDRSSSGGPHLSFANGVWVHKTLSLKPYVSQVLENTYKSTFASLDFTNTGEVAKEINSWAERETKGVIKNLIDPGSIQSTDLIMANALYFKGLWKNSGIFRETGTQDGDFHLLDGGGSVKVPFMDGSHRQYAIAHHYQDFKVLSLDYKEASSEDVPRRRYTMHIFLPDEINGLPALVEKVCSDSVSLASMLPVSYIDLGILKIPKFKLSFKVEASAMLKEMGLVLPFMKEALITEMVEERAVYISGIIQKCIIEVNEEGTKAAAATAIMYSPGSPAGIINTPPPFNFIADHPFLFLIREKYSGTVLFIGQVVDMLSKKTKLNEKQLTALGFFQDSGESSVSQNHDKEKEITLDDAAAAAAAPDATTKDGEKATAAPVITPEFRLANHLLLSKESGGYKNVAFSPLCIKLLLSIVAAGSNGPVCDELLSFLRSESINDLNSVATQLLFSVFVDRSSSGGPHLSYANGVWVHKTLSLKPSFSQVLENTYKSTFASLDFTNTDEVAKEINSWVERETKGVIKNLIDPDSIQLTDLIMANTLYFKGLWWDSNTFRQKDTRDGDFHLLDGSCSVKVPFMDGSHRRYAIAHHYQDFKVLSLDYKVASSENVPRRRYTMHIFLPDEINGLPALVEKVFSDSVSLESMLPFSNVDLGKLKIPRFKLSFKVEASPMLKEMGLVLPFMKEALITEIVEERAVSISEIIQKCIIEVNEEGTKAAAATTMHPPAGCAAPRKNKPPPFDFIADHPFLFLIREQYTETVCTESESLANMLPSGHKRLGVLKIPRFKLSFKVEASQMLKEMGLVLPFMKGALTELVEERAAYLSDIIQKCIIEVNEEGTKAVSAARVQLPTTAGRRTTKKQPPPRFDFIADHPFLFLIREKYTGTVLFVGQVLNPLDG</sequence>
<dbReference type="Proteomes" id="UP000289738">
    <property type="component" value="Chromosome B05"/>
</dbReference>
<dbReference type="PANTHER" id="PTHR11461:SF315">
    <property type="entry name" value="SERPIN-Z3-LIKE"/>
    <property type="match status" value="1"/>
</dbReference>
<keyword evidence="5" id="KW-1185">Reference proteome</keyword>
<name>A0A444YZQ2_ARAHY</name>
<dbReference type="SMART" id="SM00093">
    <property type="entry name" value="SERPIN"/>
    <property type="match status" value="2"/>
</dbReference>
<evidence type="ECO:0000256" key="2">
    <source>
        <dbReference type="RuleBase" id="RU000411"/>
    </source>
</evidence>
<gene>
    <name evidence="4" type="ORF">Ahy_B05g074732</name>
</gene>
<evidence type="ECO:0000313" key="4">
    <source>
        <dbReference type="EMBL" id="RYR07388.1"/>
    </source>
</evidence>
<dbReference type="InterPro" id="IPR042178">
    <property type="entry name" value="Serpin_sf_1"/>
</dbReference>
<evidence type="ECO:0000313" key="5">
    <source>
        <dbReference type="Proteomes" id="UP000289738"/>
    </source>
</evidence>
<comment type="caution">
    <text evidence="4">The sequence shown here is derived from an EMBL/GenBank/DDBJ whole genome shotgun (WGS) entry which is preliminary data.</text>
</comment>
<dbReference type="SUPFAM" id="SSF56574">
    <property type="entry name" value="Serpins"/>
    <property type="match status" value="3"/>
</dbReference>
<dbReference type="Gene3D" id="2.30.39.10">
    <property type="entry name" value="Alpha-1-antitrypsin, domain 1"/>
    <property type="match status" value="3"/>
</dbReference>
<feature type="domain" description="Serpin" evidence="3">
    <location>
        <begin position="32"/>
        <end position="414"/>
    </location>
</feature>
<evidence type="ECO:0000256" key="1">
    <source>
        <dbReference type="ARBA" id="ARBA00009500"/>
    </source>
</evidence>
<dbReference type="Pfam" id="PF00079">
    <property type="entry name" value="Serpin"/>
    <property type="match status" value="3"/>
</dbReference>
<dbReference type="InterPro" id="IPR023796">
    <property type="entry name" value="Serpin_dom"/>
</dbReference>
<accession>A0A444YZQ2</accession>
<organism evidence="4 5">
    <name type="scientific">Arachis hypogaea</name>
    <name type="common">Peanut</name>
    <dbReference type="NCBI Taxonomy" id="3818"/>
    <lineage>
        <taxon>Eukaryota</taxon>
        <taxon>Viridiplantae</taxon>
        <taxon>Streptophyta</taxon>
        <taxon>Embryophyta</taxon>
        <taxon>Tracheophyta</taxon>
        <taxon>Spermatophyta</taxon>
        <taxon>Magnoliopsida</taxon>
        <taxon>eudicotyledons</taxon>
        <taxon>Gunneridae</taxon>
        <taxon>Pentapetalae</taxon>
        <taxon>rosids</taxon>
        <taxon>fabids</taxon>
        <taxon>Fabales</taxon>
        <taxon>Fabaceae</taxon>
        <taxon>Papilionoideae</taxon>
        <taxon>50 kb inversion clade</taxon>
        <taxon>dalbergioids sensu lato</taxon>
        <taxon>Dalbergieae</taxon>
        <taxon>Pterocarpus clade</taxon>
        <taxon>Arachis</taxon>
    </lineage>
</organism>
<dbReference type="STRING" id="3818.A0A444YZQ2"/>
<protein>
    <recommendedName>
        <fullName evidence="3">Serpin domain-containing protein</fullName>
    </recommendedName>
</protein>
<dbReference type="InterPro" id="IPR000215">
    <property type="entry name" value="Serpin_fam"/>
</dbReference>
<evidence type="ECO:0000259" key="3">
    <source>
        <dbReference type="SMART" id="SM00093"/>
    </source>
</evidence>
<comment type="similarity">
    <text evidence="1 2">Belongs to the serpin family.</text>
</comment>
<dbReference type="CDD" id="cd02043">
    <property type="entry name" value="serpinP_plants"/>
    <property type="match status" value="2"/>
</dbReference>
<dbReference type="GO" id="GO:0004867">
    <property type="term" value="F:serine-type endopeptidase inhibitor activity"/>
    <property type="evidence" value="ECO:0007669"/>
    <property type="project" value="InterPro"/>
</dbReference>
<reference evidence="4 5" key="1">
    <citation type="submission" date="2019-01" db="EMBL/GenBank/DDBJ databases">
        <title>Sequencing of cultivated peanut Arachis hypogaea provides insights into genome evolution and oil improvement.</title>
        <authorList>
            <person name="Chen X."/>
        </authorList>
    </citation>
    <scope>NUCLEOTIDE SEQUENCE [LARGE SCALE GENOMIC DNA]</scope>
    <source>
        <strain evidence="5">cv. Fuhuasheng</strain>
        <tissue evidence="4">Leaves</tissue>
    </source>
</reference>
<dbReference type="Gene3D" id="3.30.497.10">
    <property type="entry name" value="Antithrombin, subunit I, domain 2"/>
    <property type="match status" value="3"/>
</dbReference>